<comment type="similarity">
    <text evidence="2 8">Belongs to the FMO family.</text>
</comment>
<evidence type="ECO:0000256" key="2">
    <source>
        <dbReference type="ARBA" id="ARBA00009183"/>
    </source>
</evidence>
<dbReference type="PRINTS" id="PR00370">
    <property type="entry name" value="FMOXYGENASE"/>
</dbReference>
<name>A0A9J6CE83_POLVA</name>
<gene>
    <name evidence="9" type="ORF">PVAND_009767</name>
</gene>
<evidence type="ECO:0000313" key="9">
    <source>
        <dbReference type="EMBL" id="KAG5680245.1"/>
    </source>
</evidence>
<protein>
    <recommendedName>
        <fullName evidence="8">Flavin-containing monooxygenase</fullName>
        <ecNumber evidence="8">1.-.-.-</ecNumber>
    </recommendedName>
</protein>
<sequence>MRICVIGAGVAGLCSIKRAIEYHCEVMAFEQSAEIGGTWVLREEIGKDKFGLNVHSSMYKGLRTDIPKEVMSYPDFPYPTKTTSYIPSSDVLDYLNAYANKFDLLDKIKFQHNVIRVCPLADNSWEVIVRNLPKNSYEIFIFDAVFVCTGNFHTPNSPIIKGNEIFKGKQIHSHDYCDAEQFRNEKVCIIGSGPTGIDVVQAISKTAHSVIWSTHLKQQLNITLADNVIMKPDIAELCSNRAIFVDGSYENFTILLQCTGYKHSFPFLSVDCDVVVEENFVSPLYKHCLNINRPTLTFIGLPTVGCNNQLFDYQVRFCLKFMTQQLKLPTKEEMLRDYKKNMEEQWKRGLSKRRAHLLGFDVQEKYFEELSTIAQLEPVKPVILKIFNKSILNLFSNLDNYREKNFKVINDEEFKEF</sequence>
<evidence type="ECO:0000256" key="8">
    <source>
        <dbReference type="RuleBase" id="RU361177"/>
    </source>
</evidence>
<dbReference type="Proteomes" id="UP001107558">
    <property type="component" value="Chromosome 1"/>
</dbReference>
<keyword evidence="7 8" id="KW-0503">Monooxygenase</keyword>
<evidence type="ECO:0000256" key="4">
    <source>
        <dbReference type="ARBA" id="ARBA00022827"/>
    </source>
</evidence>
<evidence type="ECO:0000256" key="5">
    <source>
        <dbReference type="ARBA" id="ARBA00022857"/>
    </source>
</evidence>
<comment type="caution">
    <text evidence="9">The sequence shown here is derived from an EMBL/GenBank/DDBJ whole genome shotgun (WGS) entry which is preliminary data.</text>
</comment>
<dbReference type="FunFam" id="3.50.50.60:FF:000138">
    <property type="entry name" value="Flavin-containing monooxygenase"/>
    <property type="match status" value="1"/>
</dbReference>
<dbReference type="GO" id="GO:0004499">
    <property type="term" value="F:N,N-dimethylaniline monooxygenase activity"/>
    <property type="evidence" value="ECO:0007669"/>
    <property type="project" value="InterPro"/>
</dbReference>
<proteinExistence type="inferred from homology"/>
<dbReference type="EMBL" id="JADBJN010000001">
    <property type="protein sequence ID" value="KAG5680245.1"/>
    <property type="molecule type" value="Genomic_DNA"/>
</dbReference>
<organism evidence="9 10">
    <name type="scientific">Polypedilum vanderplanki</name>
    <name type="common">Sleeping chironomid midge</name>
    <dbReference type="NCBI Taxonomy" id="319348"/>
    <lineage>
        <taxon>Eukaryota</taxon>
        <taxon>Metazoa</taxon>
        <taxon>Ecdysozoa</taxon>
        <taxon>Arthropoda</taxon>
        <taxon>Hexapoda</taxon>
        <taxon>Insecta</taxon>
        <taxon>Pterygota</taxon>
        <taxon>Neoptera</taxon>
        <taxon>Endopterygota</taxon>
        <taxon>Diptera</taxon>
        <taxon>Nematocera</taxon>
        <taxon>Chironomoidea</taxon>
        <taxon>Chironomidae</taxon>
        <taxon>Chironominae</taxon>
        <taxon>Polypedilum</taxon>
        <taxon>Polypedilum</taxon>
    </lineage>
</organism>
<dbReference type="SUPFAM" id="SSF51905">
    <property type="entry name" value="FAD/NAD(P)-binding domain"/>
    <property type="match status" value="2"/>
</dbReference>
<accession>A0A9J6CE83</accession>
<dbReference type="InterPro" id="IPR036188">
    <property type="entry name" value="FAD/NAD-bd_sf"/>
</dbReference>
<dbReference type="PIRSF" id="PIRSF000332">
    <property type="entry name" value="FMO"/>
    <property type="match status" value="1"/>
</dbReference>
<keyword evidence="3 8" id="KW-0285">Flavoprotein</keyword>
<keyword evidence="6 8" id="KW-0560">Oxidoreductase</keyword>
<dbReference type="OrthoDB" id="66881at2759"/>
<evidence type="ECO:0000256" key="7">
    <source>
        <dbReference type="ARBA" id="ARBA00023033"/>
    </source>
</evidence>
<reference evidence="9" key="1">
    <citation type="submission" date="2021-03" db="EMBL/GenBank/DDBJ databases">
        <title>Chromosome level genome of the anhydrobiotic midge Polypedilum vanderplanki.</title>
        <authorList>
            <person name="Yoshida Y."/>
            <person name="Kikawada T."/>
            <person name="Gusev O."/>
        </authorList>
    </citation>
    <scope>NUCLEOTIDE SEQUENCE</scope>
    <source>
        <strain evidence="9">NIAS01</strain>
        <tissue evidence="9">Whole body or cell culture</tissue>
    </source>
</reference>
<comment type="cofactor">
    <cofactor evidence="1 8">
        <name>FAD</name>
        <dbReference type="ChEBI" id="CHEBI:57692"/>
    </cofactor>
</comment>
<dbReference type="GO" id="GO:0050660">
    <property type="term" value="F:flavin adenine dinucleotide binding"/>
    <property type="evidence" value="ECO:0007669"/>
    <property type="project" value="InterPro"/>
</dbReference>
<keyword evidence="4 8" id="KW-0274">FAD</keyword>
<evidence type="ECO:0000313" key="10">
    <source>
        <dbReference type="Proteomes" id="UP001107558"/>
    </source>
</evidence>
<evidence type="ECO:0000256" key="6">
    <source>
        <dbReference type="ARBA" id="ARBA00023002"/>
    </source>
</evidence>
<dbReference type="AlphaFoldDB" id="A0A9J6CE83"/>
<dbReference type="EC" id="1.-.-.-" evidence="8"/>
<dbReference type="PANTHER" id="PTHR23023">
    <property type="entry name" value="DIMETHYLANILINE MONOOXYGENASE"/>
    <property type="match status" value="1"/>
</dbReference>
<dbReference type="InterPro" id="IPR000960">
    <property type="entry name" value="Flavin_mOase"/>
</dbReference>
<keyword evidence="10" id="KW-1185">Reference proteome</keyword>
<keyword evidence="5" id="KW-0521">NADP</keyword>
<dbReference type="GO" id="GO:0050661">
    <property type="term" value="F:NADP binding"/>
    <property type="evidence" value="ECO:0007669"/>
    <property type="project" value="InterPro"/>
</dbReference>
<dbReference type="Gene3D" id="3.50.50.60">
    <property type="entry name" value="FAD/NAD(P)-binding domain"/>
    <property type="match status" value="2"/>
</dbReference>
<evidence type="ECO:0000256" key="1">
    <source>
        <dbReference type="ARBA" id="ARBA00001974"/>
    </source>
</evidence>
<dbReference type="InterPro" id="IPR020946">
    <property type="entry name" value="Flavin_mOase-like"/>
</dbReference>
<evidence type="ECO:0000256" key="3">
    <source>
        <dbReference type="ARBA" id="ARBA00022630"/>
    </source>
</evidence>
<dbReference type="Pfam" id="PF00743">
    <property type="entry name" value="FMO-like"/>
    <property type="match status" value="2"/>
</dbReference>
<dbReference type="InterPro" id="IPR050346">
    <property type="entry name" value="FMO-like"/>
</dbReference>